<protein>
    <submittedName>
        <fullName evidence="2">30S ribosomal protein S10</fullName>
    </submittedName>
</protein>
<dbReference type="Proteomes" id="UP000304914">
    <property type="component" value="Chromosome"/>
</dbReference>
<keyword evidence="2" id="KW-0689">Ribosomal protein</keyword>
<evidence type="ECO:0000313" key="2">
    <source>
        <dbReference type="EMBL" id="VTS26082.1"/>
    </source>
</evidence>
<feature type="region of interest" description="Disordered" evidence="1">
    <location>
        <begin position="1"/>
        <end position="50"/>
    </location>
</feature>
<dbReference type="STRING" id="873448.STRPO_1318"/>
<dbReference type="Proteomes" id="UP000394068">
    <property type="component" value="Unassembled WGS sequence"/>
</dbReference>
<dbReference type="GO" id="GO:0005840">
    <property type="term" value="C:ribosome"/>
    <property type="evidence" value="ECO:0007669"/>
    <property type="project" value="UniProtKB-KW"/>
</dbReference>
<dbReference type="EMBL" id="LR594035">
    <property type="protein sequence ID" value="VTS42743.1"/>
    <property type="molecule type" value="Genomic_DNA"/>
</dbReference>
<gene>
    <name evidence="3" type="ORF">NCTC5385_02224</name>
    <name evidence="2" type="ORF">NCTC5386_02098</name>
</gene>
<evidence type="ECO:0000313" key="4">
    <source>
        <dbReference type="Proteomes" id="UP000304914"/>
    </source>
</evidence>
<evidence type="ECO:0000256" key="1">
    <source>
        <dbReference type="SAM" id="MobiDB-lite"/>
    </source>
</evidence>
<reference evidence="4 5" key="1">
    <citation type="submission" date="2019-05" db="EMBL/GenBank/DDBJ databases">
        <authorList>
            <consortium name="Pathogen Informatics"/>
        </authorList>
    </citation>
    <scope>NUCLEOTIDE SEQUENCE [LARGE SCALE GENOMIC DNA]</scope>
    <source>
        <strain evidence="3 4">NCTC5385</strain>
        <strain evidence="2 5">NCTC5386</strain>
    </source>
</reference>
<organism evidence="2 5">
    <name type="scientific">Streptococcus pseudoporcinus</name>
    <dbReference type="NCBI Taxonomy" id="361101"/>
    <lineage>
        <taxon>Bacteria</taxon>
        <taxon>Bacillati</taxon>
        <taxon>Bacillota</taxon>
        <taxon>Bacilli</taxon>
        <taxon>Lactobacillales</taxon>
        <taxon>Streptococcaceae</taxon>
        <taxon>Streptococcus</taxon>
    </lineage>
</organism>
<evidence type="ECO:0000313" key="5">
    <source>
        <dbReference type="Proteomes" id="UP000394068"/>
    </source>
</evidence>
<evidence type="ECO:0000313" key="3">
    <source>
        <dbReference type="EMBL" id="VTS42743.1"/>
    </source>
</evidence>
<dbReference type="AlphaFoldDB" id="A0A4U9YI81"/>
<name>A0A4U9YI81_9STRE</name>
<keyword evidence="2" id="KW-0687">Ribonucleoprotein</keyword>
<accession>A0A4U9YI81</accession>
<dbReference type="EMBL" id="CABEHT010000001">
    <property type="protein sequence ID" value="VTS26082.1"/>
    <property type="molecule type" value="Genomic_DNA"/>
</dbReference>
<proteinExistence type="predicted"/>
<feature type="compositionally biased region" description="Basic and acidic residues" evidence="1">
    <location>
        <begin position="15"/>
        <end position="42"/>
    </location>
</feature>
<dbReference type="RefSeq" id="WP_007893810.1">
    <property type="nucleotide sequence ID" value="NZ_CABEHT010000001.1"/>
</dbReference>
<dbReference type="GeneID" id="58556430"/>
<sequence length="50" mass="6015">MGKYQLDYKGMQQVERFHEKQSQQNGSRKDKMKELKAQFLEKAKKHSSQK</sequence>